<dbReference type="EMBL" id="PHWZ01000390">
    <property type="protein sequence ID" value="TEY42396.1"/>
    <property type="molecule type" value="Genomic_DNA"/>
</dbReference>
<dbReference type="OrthoDB" id="432528at2759"/>
<reference evidence="1 2" key="1">
    <citation type="submission" date="2017-11" db="EMBL/GenBank/DDBJ databases">
        <title>Comparative genomics of Botrytis spp.</title>
        <authorList>
            <person name="Valero-Jimenez C.A."/>
            <person name="Tapia P."/>
            <person name="Veloso J."/>
            <person name="Silva-Moreno E."/>
            <person name="Staats M."/>
            <person name="Valdes J.H."/>
            <person name="Van Kan J.A.L."/>
        </authorList>
    </citation>
    <scope>NUCLEOTIDE SEQUENCE [LARGE SCALE GENOMIC DNA]</scope>
    <source>
        <strain evidence="1 2">MUCL2830</strain>
    </source>
</reference>
<name>A0A4Y8CTK9_9HELO</name>
<keyword evidence="2" id="KW-1185">Reference proteome</keyword>
<evidence type="ECO:0000313" key="2">
    <source>
        <dbReference type="Proteomes" id="UP000297299"/>
    </source>
</evidence>
<dbReference type="AlphaFoldDB" id="A0A4Y8CTK9"/>
<accession>A0A4Y8CTK9</accession>
<gene>
    <name evidence="1" type="ORF">BOTCAL_0391g00120</name>
</gene>
<comment type="caution">
    <text evidence="1">The sequence shown here is derived from an EMBL/GenBank/DDBJ whole genome shotgun (WGS) entry which is preliminary data.</text>
</comment>
<dbReference type="Proteomes" id="UP000297299">
    <property type="component" value="Unassembled WGS sequence"/>
</dbReference>
<evidence type="ECO:0000313" key="1">
    <source>
        <dbReference type="EMBL" id="TEY42396.1"/>
    </source>
</evidence>
<protein>
    <submittedName>
        <fullName evidence="1">Uncharacterized protein</fullName>
    </submittedName>
</protein>
<sequence>MSTMQTGAVPPGKLGINDAFPRELCYGCGCSTGEYECKSTDLATRISARYDEFVMIVPGSTMKVPNYVKGEWEDNVKWKDVHSRRLAGWR</sequence>
<organism evidence="1 2">
    <name type="scientific">Botryotinia calthae</name>
    <dbReference type="NCBI Taxonomy" id="38488"/>
    <lineage>
        <taxon>Eukaryota</taxon>
        <taxon>Fungi</taxon>
        <taxon>Dikarya</taxon>
        <taxon>Ascomycota</taxon>
        <taxon>Pezizomycotina</taxon>
        <taxon>Leotiomycetes</taxon>
        <taxon>Helotiales</taxon>
        <taxon>Sclerotiniaceae</taxon>
        <taxon>Botryotinia</taxon>
    </lineage>
</organism>
<proteinExistence type="predicted"/>